<dbReference type="CDD" id="cd00761">
    <property type="entry name" value="Glyco_tranf_GTA_type"/>
    <property type="match status" value="1"/>
</dbReference>
<feature type="transmembrane region" description="Helical" evidence="4">
    <location>
        <begin position="268"/>
        <end position="285"/>
    </location>
</feature>
<dbReference type="Proteomes" id="UP000542125">
    <property type="component" value="Unassembled WGS sequence"/>
</dbReference>
<dbReference type="EMBL" id="JACBYR010000001">
    <property type="protein sequence ID" value="NYE84022.1"/>
    <property type="molecule type" value="Genomic_DNA"/>
</dbReference>
<dbReference type="Pfam" id="PF13632">
    <property type="entry name" value="Glyco_trans_2_3"/>
    <property type="match status" value="1"/>
</dbReference>
<keyword evidence="2" id="KW-0328">Glycosyltransferase</keyword>
<evidence type="ECO:0000256" key="3">
    <source>
        <dbReference type="ARBA" id="ARBA00022679"/>
    </source>
</evidence>
<evidence type="ECO:0000259" key="6">
    <source>
        <dbReference type="Pfam" id="PF13632"/>
    </source>
</evidence>
<dbReference type="PANTHER" id="PTHR43179">
    <property type="entry name" value="RHAMNOSYLTRANSFERASE WBBL"/>
    <property type="match status" value="1"/>
</dbReference>
<organism evidence="7 8">
    <name type="scientific">Pigmentiphaga litoralis</name>
    <dbReference type="NCBI Taxonomy" id="516702"/>
    <lineage>
        <taxon>Bacteria</taxon>
        <taxon>Pseudomonadati</taxon>
        <taxon>Pseudomonadota</taxon>
        <taxon>Betaproteobacteria</taxon>
        <taxon>Burkholderiales</taxon>
        <taxon>Alcaligenaceae</taxon>
        <taxon>Pigmentiphaga</taxon>
    </lineage>
</organism>
<evidence type="ECO:0000313" key="8">
    <source>
        <dbReference type="Proteomes" id="UP000542125"/>
    </source>
</evidence>
<comment type="caution">
    <text evidence="7">The sequence shown here is derived from an EMBL/GenBank/DDBJ whole genome shotgun (WGS) entry which is preliminary data.</text>
</comment>
<evidence type="ECO:0000313" key="7">
    <source>
        <dbReference type="EMBL" id="NYE84022.1"/>
    </source>
</evidence>
<feature type="domain" description="Glycosyltransferase 2-like" evidence="6">
    <location>
        <begin position="148"/>
        <end position="301"/>
    </location>
</feature>
<protein>
    <submittedName>
        <fullName evidence="7">GT2 family glycosyltransferase</fullName>
    </submittedName>
</protein>
<keyword evidence="8" id="KW-1185">Reference proteome</keyword>
<dbReference type="Gene3D" id="3.90.550.10">
    <property type="entry name" value="Spore Coat Polysaccharide Biosynthesis Protein SpsA, Chain A"/>
    <property type="match status" value="1"/>
</dbReference>
<dbReference type="InterPro" id="IPR001173">
    <property type="entry name" value="Glyco_trans_2-like"/>
</dbReference>
<dbReference type="SUPFAM" id="SSF53448">
    <property type="entry name" value="Nucleotide-diphospho-sugar transferases"/>
    <property type="match status" value="1"/>
</dbReference>
<feature type="domain" description="Glycosyltransferase 2-like" evidence="5">
    <location>
        <begin position="9"/>
        <end position="127"/>
    </location>
</feature>
<dbReference type="RefSeq" id="WP_179587762.1">
    <property type="nucleotide sequence ID" value="NZ_JACBYR010000001.1"/>
</dbReference>
<sequence length="327" mass="35951">MTVAAPSMSVVVPTYQRHDLLERCLVALLAQDYPADRYEIIVADDGPSEATRDLVARFAAQRPTGPDLVYVPVVGTQGPAAARNRGWERARADIIAFTDDDTVPAPLWLTEGEKVMAGGPAAAMGRIEMPLPPNPTDFELDSSGLTRAEFATANCFVRKSALQEIGGFDERFTMAWREDSDLQFMLLSRGHTIVNAPAALVVHPVRSAPRGVSVSQQKKVCFDALLHKKHPALFRERIRRGPPWSYIVIVLSLLALVIALAIDNAALGWVALTVWAVLTLRFFALRIRHTSRDPGHVIEMLVTSILIPPLSIFWGMVGALRFRTALV</sequence>
<feature type="transmembrane region" description="Helical" evidence="4">
    <location>
        <begin position="297"/>
        <end position="317"/>
    </location>
</feature>
<keyword evidence="4" id="KW-0812">Transmembrane</keyword>
<keyword evidence="3 7" id="KW-0808">Transferase</keyword>
<evidence type="ECO:0000256" key="2">
    <source>
        <dbReference type="ARBA" id="ARBA00022676"/>
    </source>
</evidence>
<comment type="similarity">
    <text evidence="1">Belongs to the glycosyltransferase 2 family.</text>
</comment>
<accession>A0A7Y9IVV3</accession>
<dbReference type="PANTHER" id="PTHR43179:SF12">
    <property type="entry name" value="GALACTOFURANOSYLTRANSFERASE GLFT2"/>
    <property type="match status" value="1"/>
</dbReference>
<evidence type="ECO:0000256" key="4">
    <source>
        <dbReference type="SAM" id="Phobius"/>
    </source>
</evidence>
<evidence type="ECO:0000259" key="5">
    <source>
        <dbReference type="Pfam" id="PF00535"/>
    </source>
</evidence>
<dbReference type="GO" id="GO:0016757">
    <property type="term" value="F:glycosyltransferase activity"/>
    <property type="evidence" value="ECO:0007669"/>
    <property type="project" value="UniProtKB-KW"/>
</dbReference>
<name>A0A7Y9IVV3_9BURK</name>
<dbReference type="InterPro" id="IPR029044">
    <property type="entry name" value="Nucleotide-diphossugar_trans"/>
</dbReference>
<dbReference type="AlphaFoldDB" id="A0A7Y9IVV3"/>
<reference evidence="7 8" key="1">
    <citation type="submission" date="2020-07" db="EMBL/GenBank/DDBJ databases">
        <title>Genomic Encyclopedia of Type Strains, Phase IV (KMG-V): Genome sequencing to study the core and pangenomes of soil and plant-associated prokaryotes.</title>
        <authorList>
            <person name="Whitman W."/>
        </authorList>
    </citation>
    <scope>NUCLEOTIDE SEQUENCE [LARGE SCALE GENOMIC DNA]</scope>
    <source>
        <strain evidence="7 8">SAS40</strain>
    </source>
</reference>
<proteinExistence type="inferred from homology"/>
<feature type="transmembrane region" description="Helical" evidence="4">
    <location>
        <begin position="244"/>
        <end position="262"/>
    </location>
</feature>
<dbReference type="Pfam" id="PF00535">
    <property type="entry name" value="Glycos_transf_2"/>
    <property type="match status" value="1"/>
</dbReference>
<keyword evidence="4" id="KW-0472">Membrane</keyword>
<gene>
    <name evidence="7" type="ORF">FHW18_003293</name>
</gene>
<evidence type="ECO:0000256" key="1">
    <source>
        <dbReference type="ARBA" id="ARBA00006739"/>
    </source>
</evidence>
<keyword evidence="4" id="KW-1133">Transmembrane helix</keyword>